<accession>A0AAV7I2M3</accession>
<proteinExistence type="predicted"/>
<dbReference type="Proteomes" id="UP000826195">
    <property type="component" value="Unassembled WGS sequence"/>
</dbReference>
<reference evidence="1 2" key="1">
    <citation type="journal article" date="2021" name="J. Hered.">
        <title>A chromosome-level genome assembly of the parasitoid wasp, Cotesia glomerata (Hymenoptera: Braconidae).</title>
        <authorList>
            <person name="Pinto B.J."/>
            <person name="Weis J.J."/>
            <person name="Gamble T."/>
            <person name="Ode P.J."/>
            <person name="Paul R."/>
            <person name="Zaspel J.M."/>
        </authorList>
    </citation>
    <scope>NUCLEOTIDE SEQUENCE [LARGE SCALE GENOMIC DNA]</scope>
    <source>
        <strain evidence="1">CgM1</strain>
    </source>
</reference>
<evidence type="ECO:0000313" key="1">
    <source>
        <dbReference type="EMBL" id="KAH0540671.1"/>
    </source>
</evidence>
<sequence length="77" mass="8769">MNIGEKLDGIEPGIVGAYKIPRQVAPVVILRYIGVYLGEEILWNLIWTQRKPILSADDYETGALGNSSRKLLMMFFW</sequence>
<gene>
    <name evidence="1" type="ORF">KQX54_018961</name>
</gene>
<protein>
    <submittedName>
        <fullName evidence="1">Uncharacterized protein</fullName>
    </submittedName>
</protein>
<name>A0AAV7I2M3_COTGL</name>
<evidence type="ECO:0000313" key="2">
    <source>
        <dbReference type="Proteomes" id="UP000826195"/>
    </source>
</evidence>
<dbReference type="AlphaFoldDB" id="A0AAV7I2M3"/>
<organism evidence="1 2">
    <name type="scientific">Cotesia glomerata</name>
    <name type="common">Lepidopteran parasitic wasp</name>
    <name type="synonym">Apanteles glomeratus</name>
    <dbReference type="NCBI Taxonomy" id="32391"/>
    <lineage>
        <taxon>Eukaryota</taxon>
        <taxon>Metazoa</taxon>
        <taxon>Ecdysozoa</taxon>
        <taxon>Arthropoda</taxon>
        <taxon>Hexapoda</taxon>
        <taxon>Insecta</taxon>
        <taxon>Pterygota</taxon>
        <taxon>Neoptera</taxon>
        <taxon>Endopterygota</taxon>
        <taxon>Hymenoptera</taxon>
        <taxon>Apocrita</taxon>
        <taxon>Ichneumonoidea</taxon>
        <taxon>Braconidae</taxon>
        <taxon>Microgastrinae</taxon>
        <taxon>Cotesia</taxon>
    </lineage>
</organism>
<keyword evidence="2" id="KW-1185">Reference proteome</keyword>
<dbReference type="EMBL" id="JAHXZJ010002609">
    <property type="protein sequence ID" value="KAH0540671.1"/>
    <property type="molecule type" value="Genomic_DNA"/>
</dbReference>
<comment type="caution">
    <text evidence="1">The sequence shown here is derived from an EMBL/GenBank/DDBJ whole genome shotgun (WGS) entry which is preliminary data.</text>
</comment>